<name>A0ABR5MGU5_9BACI</name>
<comment type="caution">
    <text evidence="1">The sequence shown here is derived from an EMBL/GenBank/DDBJ whole genome shotgun (WGS) entry which is preliminary data.</text>
</comment>
<dbReference type="EMBL" id="LGTK01000068">
    <property type="protein sequence ID" value="KPH71668.1"/>
    <property type="molecule type" value="Genomic_DNA"/>
</dbReference>
<keyword evidence="2" id="KW-1185">Reference proteome</keyword>
<reference evidence="1 2" key="1">
    <citation type="submission" date="2015-07" db="EMBL/GenBank/DDBJ databases">
        <title>High-quality draft genome sequence of Oceanobacillus caeni HM6, a bacillus isolated from a human feces.</title>
        <authorList>
            <person name="Kumar J."/>
            <person name="Verma M.K."/>
            <person name="Pandey R."/>
            <person name="Bhambi M."/>
            <person name="Chauhan N."/>
        </authorList>
    </citation>
    <scope>NUCLEOTIDE SEQUENCE [LARGE SCALE GENOMIC DNA]</scope>
    <source>
        <strain evidence="1 2">HM6</strain>
    </source>
</reference>
<dbReference type="RefSeq" id="WP_047184057.1">
    <property type="nucleotide sequence ID" value="NZ_JAHHXM010000013.1"/>
</dbReference>
<evidence type="ECO:0000313" key="1">
    <source>
        <dbReference type="EMBL" id="KPH71668.1"/>
    </source>
</evidence>
<gene>
    <name evidence="1" type="ORF">AFL42_14730</name>
</gene>
<dbReference type="Proteomes" id="UP000037854">
    <property type="component" value="Unassembled WGS sequence"/>
</dbReference>
<accession>A0ABR5MGU5</accession>
<sequence length="139" mass="16211">MTYYYYLASDQKMGLGTGTLDLTVADDIIPGFDYPVQLEIMNGIEKEWELRELLQYIRNHTASYKVCTVQIANLLNSNKVEMKVREKSKILLHEISDPKQILLSEGQLLTIKKVPVFMKWNKQRSKKDDTYSIKCISFR</sequence>
<evidence type="ECO:0000313" key="2">
    <source>
        <dbReference type="Proteomes" id="UP000037854"/>
    </source>
</evidence>
<protein>
    <submittedName>
        <fullName evidence="1">Uncharacterized protein</fullName>
    </submittedName>
</protein>
<organism evidence="1 2">
    <name type="scientific">Oceanobacillus caeni</name>
    <dbReference type="NCBI Taxonomy" id="405946"/>
    <lineage>
        <taxon>Bacteria</taxon>
        <taxon>Bacillati</taxon>
        <taxon>Bacillota</taxon>
        <taxon>Bacilli</taxon>
        <taxon>Bacillales</taxon>
        <taxon>Bacillaceae</taxon>
        <taxon>Oceanobacillus</taxon>
    </lineage>
</organism>
<proteinExistence type="predicted"/>